<name>A0A8H3GAW5_9LECA</name>
<feature type="region of interest" description="Disordered" evidence="2">
    <location>
        <begin position="336"/>
        <end position="404"/>
    </location>
</feature>
<dbReference type="InterPro" id="IPR048869">
    <property type="entry name" value="OCRL-1_2_ASH"/>
</dbReference>
<feature type="compositionally biased region" description="Low complexity" evidence="2">
    <location>
        <begin position="375"/>
        <end position="397"/>
    </location>
</feature>
<gene>
    <name evidence="4" type="ORF">HETSPECPRED_010278</name>
</gene>
<keyword evidence="5" id="KW-1185">Reference proteome</keyword>
<comment type="caution">
    <text evidence="4">The sequence shown here is derived from an EMBL/GenBank/DDBJ whole genome shotgun (WGS) entry which is preliminary data.</text>
</comment>
<dbReference type="InterPro" id="IPR013783">
    <property type="entry name" value="Ig-like_fold"/>
</dbReference>
<feature type="compositionally biased region" description="Polar residues" evidence="2">
    <location>
        <begin position="112"/>
        <end position="121"/>
    </location>
</feature>
<feature type="region of interest" description="Disordered" evidence="2">
    <location>
        <begin position="959"/>
        <end position="999"/>
    </location>
</feature>
<evidence type="ECO:0000259" key="3">
    <source>
        <dbReference type="SMART" id="SM00128"/>
    </source>
</evidence>
<dbReference type="Pfam" id="PF22669">
    <property type="entry name" value="Exo_endo_phos2"/>
    <property type="match status" value="2"/>
</dbReference>
<dbReference type="GO" id="GO:0004439">
    <property type="term" value="F:phosphatidylinositol-4,5-bisphosphate 5-phosphatase activity"/>
    <property type="evidence" value="ECO:0007669"/>
    <property type="project" value="TreeGrafter"/>
</dbReference>
<feature type="compositionally biased region" description="Basic and acidic residues" evidence="2">
    <location>
        <begin position="989"/>
        <end position="999"/>
    </location>
</feature>
<dbReference type="Pfam" id="PF21310">
    <property type="entry name" value="OCRL-like_ASH"/>
    <property type="match status" value="1"/>
</dbReference>
<reference evidence="4" key="1">
    <citation type="submission" date="2021-03" db="EMBL/GenBank/DDBJ databases">
        <authorList>
            <person name="Tagirdzhanova G."/>
        </authorList>
    </citation>
    <scope>NUCLEOTIDE SEQUENCE</scope>
</reference>
<dbReference type="Gene3D" id="3.60.10.10">
    <property type="entry name" value="Endonuclease/exonuclease/phosphatase"/>
    <property type="match status" value="1"/>
</dbReference>
<dbReference type="SUPFAM" id="SSF56219">
    <property type="entry name" value="DNase I-like"/>
    <property type="match status" value="1"/>
</dbReference>
<evidence type="ECO:0000313" key="4">
    <source>
        <dbReference type="EMBL" id="CAF9936261.1"/>
    </source>
</evidence>
<proteinExistence type="predicted"/>
<dbReference type="AlphaFoldDB" id="A0A8H3GAW5"/>
<dbReference type="InterPro" id="IPR046985">
    <property type="entry name" value="IP5"/>
</dbReference>
<dbReference type="Proteomes" id="UP000664521">
    <property type="component" value="Unassembled WGS sequence"/>
</dbReference>
<dbReference type="InterPro" id="IPR036691">
    <property type="entry name" value="Endo/exonu/phosph_ase_sf"/>
</dbReference>
<dbReference type="Gene3D" id="2.60.40.10">
    <property type="entry name" value="Immunoglobulins"/>
    <property type="match status" value="1"/>
</dbReference>
<evidence type="ECO:0000256" key="2">
    <source>
        <dbReference type="SAM" id="MobiDB-lite"/>
    </source>
</evidence>
<feature type="region of interest" description="Disordered" evidence="2">
    <location>
        <begin position="1"/>
        <end position="33"/>
    </location>
</feature>
<dbReference type="OrthoDB" id="7862313at2759"/>
<dbReference type="EMBL" id="CAJPDS010000090">
    <property type="protein sequence ID" value="CAF9936261.1"/>
    <property type="molecule type" value="Genomic_DNA"/>
</dbReference>
<feature type="domain" description="Inositol polyphosphate-related phosphatase" evidence="3">
    <location>
        <begin position="110"/>
        <end position="503"/>
    </location>
</feature>
<dbReference type="InterPro" id="IPR000300">
    <property type="entry name" value="IPPc"/>
</dbReference>
<dbReference type="PANTHER" id="PTHR11200:SF300">
    <property type="entry name" value="TYPE II INOSITOL 1,4,5-TRISPHOSPHATE 5-PHOSPHATASE"/>
    <property type="match status" value="1"/>
</dbReference>
<keyword evidence="1" id="KW-0175">Coiled coil</keyword>
<organism evidence="4 5">
    <name type="scientific">Heterodermia speciosa</name>
    <dbReference type="NCBI Taxonomy" id="116794"/>
    <lineage>
        <taxon>Eukaryota</taxon>
        <taxon>Fungi</taxon>
        <taxon>Dikarya</taxon>
        <taxon>Ascomycota</taxon>
        <taxon>Pezizomycotina</taxon>
        <taxon>Lecanoromycetes</taxon>
        <taxon>OSLEUM clade</taxon>
        <taxon>Lecanoromycetidae</taxon>
        <taxon>Caliciales</taxon>
        <taxon>Physciaceae</taxon>
        <taxon>Heterodermia</taxon>
    </lineage>
</organism>
<dbReference type="PANTHER" id="PTHR11200">
    <property type="entry name" value="INOSITOL 5-PHOSPHATASE"/>
    <property type="match status" value="1"/>
</dbReference>
<dbReference type="GO" id="GO:0046856">
    <property type="term" value="P:phosphatidylinositol dephosphorylation"/>
    <property type="evidence" value="ECO:0007669"/>
    <property type="project" value="InterPro"/>
</dbReference>
<feature type="region of interest" description="Disordered" evidence="2">
    <location>
        <begin position="104"/>
        <end position="135"/>
    </location>
</feature>
<dbReference type="SMART" id="SM00128">
    <property type="entry name" value="IPPc"/>
    <property type="match status" value="1"/>
</dbReference>
<sequence length="1045" mass="115743">MAHSQPAPSPSSPPLRTTPGAYPSTPGDSDAPTIVSTQLSLSQAVYQRRSEFTRSYTTKVKVGTWNVASLSGTEKDVGGWFVGGKGLSDTLNGLAIDLKNHSKGDLRRRSGTTDSVESVASQERRRSKKNSTLPRQEHVYITGGESIGLYVLGLQEVVNISSITTALGLDTDATSRKKWRKAVEEALPEGYELVAEEHLAGLYLVIYASPTLAPQISSVSTTSVGTGIAGLLGNKGAVTARIVLGETTRIVFVNSHLTAGVEKGNLERRNWDAAQVLSRTKFAAIADRSGVMEEFGEGIGDEDFAFWFGDLNYRLDSMSGDDVRRLLMLHTRDEYGKGQASGEQIEEELAAQRSPVSIQNGRFVDPTSEGEKSPAHAASTSSADSSPLTGSTSSGHLEPATDPASLQTTLSSLLPHDQLHAQMRARKAFYDGWQEGPIDFLPTYKYDVGSVGMFDSSEKKRGPSWCDRILYRSRKNKQEYEAKVREEREAKRADEEMRARGIDKEAEAEAILFEYDPETDADHDYQEEESSGVDSEVVETKAGFEDKLHLDSYTSHQRVLSSDHKPLDAVFTLDYEAVDPQLKAKIHQEVARELDKAENEGRPVVTVVIDHHHDHDDNTLEDVECATFEGVNFGHVKYNHPKTRNITVANTGRVQATVGFADRSIDEGHSTGVAPPWLSIKFDRLSDSHNMNKSTVEQYTLEPGDAANVELTILVGDIAAVRALNDGSEKIEDVLVLRIHDGRDYFLPLRGTWLQSVFGRSIDRLIRIPEGGIRKLQHQHPHGSSHGDEGVKWSAPREIFRLTEAIEELVERTIAEWGMRGEEAKPPWDDLVWPWAKRTGDEDCKDIKAVTNQIREALDNDWPIRQVLPIETSALQRLEAVAEVLLELLSSLEDGVIPEALWTQIEKAVAEHTNSKNYMSGEDERMQILEILSTSSAHSVSFTLITFMLSRVSGEIQSIEASSDPQEGYSDAASRSSKESTRPSTSIPDQDRARRIDREGTYANIFAQAMIRAPLAAKDRERKASEARRKHVIETFVRSKWDEEP</sequence>
<feature type="coiled-coil region" evidence="1">
    <location>
        <begin position="470"/>
        <end position="497"/>
    </location>
</feature>
<accession>A0A8H3GAW5</accession>
<evidence type="ECO:0000313" key="5">
    <source>
        <dbReference type="Proteomes" id="UP000664521"/>
    </source>
</evidence>
<protein>
    <recommendedName>
        <fullName evidence="3">Inositol polyphosphate-related phosphatase domain-containing protein</fullName>
    </recommendedName>
</protein>
<evidence type="ECO:0000256" key="1">
    <source>
        <dbReference type="SAM" id="Coils"/>
    </source>
</evidence>